<name>A0A0B7BPI8_9EUPU</name>
<accession>A0A0B7BPI8</accession>
<organism evidence="2">
    <name type="scientific">Arion vulgaris</name>
    <dbReference type="NCBI Taxonomy" id="1028688"/>
    <lineage>
        <taxon>Eukaryota</taxon>
        <taxon>Metazoa</taxon>
        <taxon>Spiralia</taxon>
        <taxon>Lophotrochozoa</taxon>
        <taxon>Mollusca</taxon>
        <taxon>Gastropoda</taxon>
        <taxon>Heterobranchia</taxon>
        <taxon>Euthyneura</taxon>
        <taxon>Panpulmonata</taxon>
        <taxon>Eupulmonata</taxon>
        <taxon>Stylommatophora</taxon>
        <taxon>Helicina</taxon>
        <taxon>Arionoidea</taxon>
        <taxon>Arionidae</taxon>
        <taxon>Arion</taxon>
    </lineage>
</organism>
<protein>
    <submittedName>
        <fullName evidence="2">Uncharacterized protein</fullName>
    </submittedName>
</protein>
<evidence type="ECO:0000256" key="1">
    <source>
        <dbReference type="SAM" id="SignalP"/>
    </source>
</evidence>
<reference evidence="2" key="1">
    <citation type="submission" date="2014-12" db="EMBL/GenBank/DDBJ databases">
        <title>Insight into the proteome of Arion vulgaris.</title>
        <authorList>
            <person name="Aradska J."/>
            <person name="Bulat T."/>
            <person name="Smidak R."/>
            <person name="Sarate P."/>
            <person name="Gangsoo J."/>
            <person name="Sialana F."/>
            <person name="Bilban M."/>
            <person name="Lubec G."/>
        </authorList>
    </citation>
    <scope>NUCLEOTIDE SEQUENCE</scope>
    <source>
        <tissue evidence="2">Skin</tissue>
    </source>
</reference>
<dbReference type="AlphaFoldDB" id="A0A0B7BPI8"/>
<gene>
    <name evidence="2" type="primary">ORF198665</name>
</gene>
<evidence type="ECO:0000313" key="2">
    <source>
        <dbReference type="EMBL" id="CEK94050.1"/>
    </source>
</evidence>
<sequence>MTMTSSFTTLAVLFLLYNVRTTCNGKALVQENMMAVGSKEKMTVANKPLSFWRIKGSPELTGK</sequence>
<feature type="signal peptide" evidence="1">
    <location>
        <begin position="1"/>
        <end position="21"/>
    </location>
</feature>
<proteinExistence type="predicted"/>
<feature type="chain" id="PRO_5002112231" evidence="1">
    <location>
        <begin position="22"/>
        <end position="63"/>
    </location>
</feature>
<keyword evidence="1" id="KW-0732">Signal</keyword>
<dbReference type="EMBL" id="HACG01047185">
    <property type="protein sequence ID" value="CEK94050.1"/>
    <property type="molecule type" value="Transcribed_RNA"/>
</dbReference>